<organism evidence="1 2">
    <name type="scientific">Halalkalibacter krulwichiae</name>
    <dbReference type="NCBI Taxonomy" id="199441"/>
    <lineage>
        <taxon>Bacteria</taxon>
        <taxon>Bacillati</taxon>
        <taxon>Bacillota</taxon>
        <taxon>Bacilli</taxon>
        <taxon>Bacillales</taxon>
        <taxon>Bacillaceae</taxon>
        <taxon>Halalkalibacter</taxon>
    </lineage>
</organism>
<reference evidence="1 2" key="1">
    <citation type="submission" date="2017-04" db="EMBL/GenBank/DDBJ databases">
        <title>Bacillus krulwichiae AM31D Genome sequencing and assembly.</title>
        <authorList>
            <person name="Krulwich T.A."/>
            <person name="Anastor L."/>
            <person name="Ehrlich R."/>
            <person name="Ehrlich G.D."/>
            <person name="Janto B."/>
        </authorList>
    </citation>
    <scope>NUCLEOTIDE SEQUENCE [LARGE SCALE GENOMIC DNA]</scope>
    <source>
        <strain evidence="1 2">AM31D</strain>
    </source>
</reference>
<dbReference type="Proteomes" id="UP000193006">
    <property type="component" value="Chromosome"/>
</dbReference>
<protein>
    <submittedName>
        <fullName evidence="1">Uncharacterized protein</fullName>
    </submittedName>
</protein>
<dbReference type="EMBL" id="CP020814">
    <property type="protein sequence ID" value="ARK29006.1"/>
    <property type="molecule type" value="Genomic_DNA"/>
</dbReference>
<keyword evidence="2" id="KW-1185">Reference proteome</keyword>
<sequence>MDVYKAHFIHPYTHVPLIVYFNESEGYVTFEKDQEVLQLLLQLDEDLAHDQSFLSNVNQVSNLCKTQYPVSSFKDVFEFLEHIGIGEEDLNFKQLFLH</sequence>
<name>A0A1X9M6E4_9BACI</name>
<dbReference type="STRING" id="199441.BkAM31D_03530"/>
<evidence type="ECO:0000313" key="2">
    <source>
        <dbReference type="Proteomes" id="UP000193006"/>
    </source>
</evidence>
<evidence type="ECO:0000313" key="1">
    <source>
        <dbReference type="EMBL" id="ARK29006.1"/>
    </source>
</evidence>
<proteinExistence type="predicted"/>
<accession>A0A1X9M6E4</accession>
<dbReference type="AlphaFoldDB" id="A0A1X9M6E4"/>
<dbReference type="KEGG" id="bkw:BkAM31D_03530"/>
<dbReference type="RefSeq" id="WP_066157725.1">
    <property type="nucleotide sequence ID" value="NZ_CP020814.1"/>
</dbReference>
<gene>
    <name evidence="1" type="ORF">BkAM31D_03530</name>
</gene>